<organism evidence="5 6">
    <name type="scientific">Parathielavia hyrcaniae</name>
    <dbReference type="NCBI Taxonomy" id="113614"/>
    <lineage>
        <taxon>Eukaryota</taxon>
        <taxon>Fungi</taxon>
        <taxon>Dikarya</taxon>
        <taxon>Ascomycota</taxon>
        <taxon>Pezizomycotina</taxon>
        <taxon>Sordariomycetes</taxon>
        <taxon>Sordariomycetidae</taxon>
        <taxon>Sordariales</taxon>
        <taxon>Chaetomiaceae</taxon>
        <taxon>Parathielavia</taxon>
    </lineage>
</organism>
<accession>A0AAN6T6P0</accession>
<dbReference type="EMBL" id="MU863624">
    <property type="protein sequence ID" value="KAK4105972.1"/>
    <property type="molecule type" value="Genomic_DNA"/>
</dbReference>
<reference evidence="5" key="2">
    <citation type="submission" date="2023-05" db="EMBL/GenBank/DDBJ databases">
        <authorList>
            <consortium name="Lawrence Berkeley National Laboratory"/>
            <person name="Steindorff A."/>
            <person name="Hensen N."/>
            <person name="Bonometti L."/>
            <person name="Westerberg I."/>
            <person name="Brannstrom I.O."/>
            <person name="Guillou S."/>
            <person name="Cros-Aarteil S."/>
            <person name="Calhoun S."/>
            <person name="Haridas S."/>
            <person name="Kuo A."/>
            <person name="Mondo S."/>
            <person name="Pangilinan J."/>
            <person name="Riley R."/>
            <person name="Labutti K."/>
            <person name="Andreopoulos B."/>
            <person name="Lipzen A."/>
            <person name="Chen C."/>
            <person name="Yanf M."/>
            <person name="Daum C."/>
            <person name="Ng V."/>
            <person name="Clum A."/>
            <person name="Ohm R."/>
            <person name="Martin F."/>
            <person name="Silar P."/>
            <person name="Natvig D."/>
            <person name="Lalanne C."/>
            <person name="Gautier V."/>
            <person name="Ament-Velasquez S.L."/>
            <person name="Kruys A."/>
            <person name="Hutchinson M.I."/>
            <person name="Powell A.J."/>
            <person name="Barry K."/>
            <person name="Miller A.N."/>
            <person name="Grigoriev I.V."/>
            <person name="Debuchy R."/>
            <person name="Gladieux P."/>
            <person name="Thoren M.H."/>
            <person name="Johannesson H."/>
        </authorList>
    </citation>
    <scope>NUCLEOTIDE SEQUENCE</scope>
    <source>
        <strain evidence="5">CBS 757.83</strain>
    </source>
</reference>
<proteinExistence type="inferred from homology"/>
<dbReference type="InterPro" id="IPR020568">
    <property type="entry name" value="Ribosomal_Su5_D2-typ_SF"/>
</dbReference>
<feature type="compositionally biased region" description="Basic and acidic residues" evidence="3">
    <location>
        <begin position="550"/>
        <end position="562"/>
    </location>
</feature>
<dbReference type="GO" id="GO:0016887">
    <property type="term" value="F:ATP hydrolysis activity"/>
    <property type="evidence" value="ECO:0007669"/>
    <property type="project" value="InterPro"/>
</dbReference>
<comment type="caution">
    <text evidence="5">The sequence shown here is derived from an EMBL/GenBank/DDBJ whole genome shotgun (WGS) entry which is preliminary data.</text>
</comment>
<reference evidence="5" key="1">
    <citation type="journal article" date="2023" name="Mol. Phylogenet. Evol.">
        <title>Genome-scale phylogeny and comparative genomics of the fungal order Sordariales.</title>
        <authorList>
            <person name="Hensen N."/>
            <person name="Bonometti L."/>
            <person name="Westerberg I."/>
            <person name="Brannstrom I.O."/>
            <person name="Guillou S."/>
            <person name="Cros-Aarteil S."/>
            <person name="Calhoun S."/>
            <person name="Haridas S."/>
            <person name="Kuo A."/>
            <person name="Mondo S."/>
            <person name="Pangilinan J."/>
            <person name="Riley R."/>
            <person name="LaButti K."/>
            <person name="Andreopoulos B."/>
            <person name="Lipzen A."/>
            <person name="Chen C."/>
            <person name="Yan M."/>
            <person name="Daum C."/>
            <person name="Ng V."/>
            <person name="Clum A."/>
            <person name="Steindorff A."/>
            <person name="Ohm R.A."/>
            <person name="Martin F."/>
            <person name="Silar P."/>
            <person name="Natvig D.O."/>
            <person name="Lalanne C."/>
            <person name="Gautier V."/>
            <person name="Ament-Velasquez S.L."/>
            <person name="Kruys A."/>
            <person name="Hutchinson M.I."/>
            <person name="Powell A.J."/>
            <person name="Barry K."/>
            <person name="Miller A.N."/>
            <person name="Grigoriev I.V."/>
            <person name="Debuchy R."/>
            <person name="Gladieux P."/>
            <person name="Hiltunen Thoren M."/>
            <person name="Johannesson H."/>
        </authorList>
    </citation>
    <scope>NUCLEOTIDE SEQUENCE</scope>
    <source>
        <strain evidence="5">CBS 757.83</strain>
    </source>
</reference>
<sequence>MPISALPEGTVRQLGSTLTITSPVLLLKELVDNAIDAGATSVDVLVSPNTVDKIEVRDNGHGINPTDFDGLGRPGHTSKLKSFDELGTLGGATLGFRGAALASAIALADVSLTTRVPTEHVATVVSLAKGGGVGAQRRVGAPVGTTVSVTGLFSHLPVRLQLALKDAPRSLIKIKGLVQSYALTRPGLRLRFTVLKAPNLSWSCAPAPNGGVKEAARQLFGIELATQCTVQTFPSDATPDDTGLSRNQTNLQHSAEHSPIFEALLPNPEADPLKIAKGGFLSVDSRPISSTRGTGKRLLSIFKRLVGDHFTRARPGETLKDPFIVLNIRCPPGSYDVNVDPAKEDVLFQQEQQIIEAFESFLSVFYAAPERRQPSQPLISTAQPDDEMPIEIAPGKLAPPPALHVPEHAWRVNMSSGVDAMSDGDDGGNDGHQERMPQRNESDMAPTAGNDNHEDGIEAPSREGLNPWSIAKLTSRNPRTEAQPERAREETDHATEYQPPERGAPQFTAASSLLTQESRTSEHLESRRARQGRPEIVASTGGSSSINQESRSRDRVEPERTRQGRRANPASTGRRLQDMFGTSSHRANSSSSRSSNRQTQSCRTLGMRSPPTSSPHEHDYDGGGSRGRNRPGGAARAGGLVQSQISFDRNNDRHDPQHNDADIDLAEKVLGTSSSARRTRAWASTHHEVTDQTTTYSILLEPEHQKAAQLVRLHHGRGASEEQTDNPSKGWLSEENSQPGLPTDDPRERLTKLQRLAAQHSNKKPKRLKTEQLPLETIPRGFQTCALLLTMAADVQALARLVSDASQSDVWLVDGKLKGAFKNGTSPEDTAALVEPLLARFRPGSTGIATT</sequence>
<name>A0AAN6T6P0_9PEZI</name>
<dbReference type="SMART" id="SM01340">
    <property type="entry name" value="DNA_mis_repair"/>
    <property type="match status" value="1"/>
</dbReference>
<dbReference type="AlphaFoldDB" id="A0AAN6T6P0"/>
<feature type="domain" description="DNA mismatch repair protein S5" evidence="4">
    <location>
        <begin position="216"/>
        <end position="363"/>
    </location>
</feature>
<evidence type="ECO:0000259" key="4">
    <source>
        <dbReference type="SMART" id="SM01340"/>
    </source>
</evidence>
<feature type="compositionally biased region" description="Polar residues" evidence="3">
    <location>
        <begin position="540"/>
        <end position="549"/>
    </location>
</feature>
<dbReference type="SUPFAM" id="SSF55874">
    <property type="entry name" value="ATPase domain of HSP90 chaperone/DNA topoisomerase II/histidine kinase"/>
    <property type="match status" value="1"/>
</dbReference>
<gene>
    <name evidence="5" type="ORF">N658DRAFT_519617</name>
</gene>
<evidence type="ECO:0000256" key="3">
    <source>
        <dbReference type="SAM" id="MobiDB-lite"/>
    </source>
</evidence>
<dbReference type="GO" id="GO:0140664">
    <property type="term" value="F:ATP-dependent DNA damage sensor activity"/>
    <property type="evidence" value="ECO:0007669"/>
    <property type="project" value="InterPro"/>
</dbReference>
<dbReference type="NCBIfam" id="TIGR00585">
    <property type="entry name" value="mutl"/>
    <property type="match status" value="1"/>
</dbReference>
<dbReference type="Gene3D" id="3.30.230.10">
    <property type="match status" value="1"/>
</dbReference>
<evidence type="ECO:0000256" key="2">
    <source>
        <dbReference type="ARBA" id="ARBA00022763"/>
    </source>
</evidence>
<dbReference type="InterPro" id="IPR014721">
    <property type="entry name" value="Ribsml_uS5_D2-typ_fold_subgr"/>
</dbReference>
<dbReference type="InterPro" id="IPR038973">
    <property type="entry name" value="MutL/Mlh/Pms-like"/>
</dbReference>
<evidence type="ECO:0000313" key="6">
    <source>
        <dbReference type="Proteomes" id="UP001305647"/>
    </source>
</evidence>
<feature type="compositionally biased region" description="Basic and acidic residues" evidence="3">
    <location>
        <begin position="478"/>
        <end position="495"/>
    </location>
</feature>
<dbReference type="SUPFAM" id="SSF54211">
    <property type="entry name" value="Ribosomal protein S5 domain 2-like"/>
    <property type="match status" value="1"/>
</dbReference>
<dbReference type="GO" id="GO:0006298">
    <property type="term" value="P:mismatch repair"/>
    <property type="evidence" value="ECO:0007669"/>
    <property type="project" value="InterPro"/>
</dbReference>
<dbReference type="GO" id="GO:0030983">
    <property type="term" value="F:mismatched DNA binding"/>
    <property type="evidence" value="ECO:0007669"/>
    <property type="project" value="InterPro"/>
</dbReference>
<dbReference type="FunFam" id="3.30.565.10:FF:000017">
    <property type="entry name" value="PMS1 homolog 1, mismatch repair system component"/>
    <property type="match status" value="1"/>
</dbReference>
<evidence type="ECO:0000256" key="1">
    <source>
        <dbReference type="ARBA" id="ARBA00006082"/>
    </source>
</evidence>
<keyword evidence="2" id="KW-0227">DNA damage</keyword>
<dbReference type="InterPro" id="IPR036890">
    <property type="entry name" value="HATPase_C_sf"/>
</dbReference>
<dbReference type="Proteomes" id="UP001305647">
    <property type="component" value="Unassembled WGS sequence"/>
</dbReference>
<dbReference type="GO" id="GO:0005524">
    <property type="term" value="F:ATP binding"/>
    <property type="evidence" value="ECO:0007669"/>
    <property type="project" value="InterPro"/>
</dbReference>
<feature type="compositionally biased region" description="Basic and acidic residues" evidence="3">
    <location>
        <begin position="519"/>
        <end position="528"/>
    </location>
</feature>
<dbReference type="InterPro" id="IPR013507">
    <property type="entry name" value="DNA_mismatch_S5_2-like"/>
</dbReference>
<dbReference type="PANTHER" id="PTHR10073">
    <property type="entry name" value="DNA MISMATCH REPAIR PROTEIN MLH, PMS, MUTL"/>
    <property type="match status" value="1"/>
</dbReference>
<feature type="compositionally biased region" description="Low complexity" evidence="3">
    <location>
        <begin position="582"/>
        <end position="601"/>
    </location>
</feature>
<dbReference type="GO" id="GO:0061982">
    <property type="term" value="P:meiosis I cell cycle process"/>
    <property type="evidence" value="ECO:0007669"/>
    <property type="project" value="UniProtKB-ARBA"/>
</dbReference>
<feature type="region of interest" description="Disordered" evidence="3">
    <location>
        <begin position="715"/>
        <end position="746"/>
    </location>
</feature>
<dbReference type="Gene3D" id="3.30.565.10">
    <property type="entry name" value="Histidine kinase-like ATPase, C-terminal domain"/>
    <property type="match status" value="1"/>
</dbReference>
<comment type="similarity">
    <text evidence="1">Belongs to the DNA mismatch repair MutL/HexB family.</text>
</comment>
<protein>
    <recommendedName>
        <fullName evidence="4">DNA mismatch repair protein S5 domain-containing protein</fullName>
    </recommendedName>
</protein>
<feature type="compositionally biased region" description="Polar residues" evidence="3">
    <location>
        <begin position="508"/>
        <end position="518"/>
    </location>
</feature>
<keyword evidence="6" id="KW-1185">Reference proteome</keyword>
<dbReference type="Pfam" id="PF01119">
    <property type="entry name" value="DNA_mis_repair"/>
    <property type="match status" value="1"/>
</dbReference>
<dbReference type="InterPro" id="IPR002099">
    <property type="entry name" value="MutL/Mlh/PMS"/>
</dbReference>
<feature type="compositionally biased region" description="Basic and acidic residues" evidence="3">
    <location>
        <begin position="429"/>
        <end position="442"/>
    </location>
</feature>
<dbReference type="Pfam" id="PF13589">
    <property type="entry name" value="HATPase_c_3"/>
    <property type="match status" value="1"/>
</dbReference>
<dbReference type="GO" id="GO:0032389">
    <property type="term" value="C:MutLalpha complex"/>
    <property type="evidence" value="ECO:0007669"/>
    <property type="project" value="TreeGrafter"/>
</dbReference>
<dbReference type="PANTHER" id="PTHR10073:SF41">
    <property type="entry name" value="MISMATCH REPAIR PROTEIN, PUTATIVE (AFU_ORTHOLOGUE AFUA_8G05820)-RELATED"/>
    <property type="match status" value="1"/>
</dbReference>
<evidence type="ECO:0000313" key="5">
    <source>
        <dbReference type="EMBL" id="KAK4105972.1"/>
    </source>
</evidence>
<feature type="region of interest" description="Disordered" evidence="3">
    <location>
        <begin position="417"/>
        <end position="637"/>
    </location>
</feature>